<dbReference type="EMBL" id="JAYMYS010000101">
    <property type="protein sequence ID" value="KAK7371527.1"/>
    <property type="molecule type" value="Genomic_DNA"/>
</dbReference>
<proteinExistence type="predicted"/>
<dbReference type="InterPro" id="IPR052442">
    <property type="entry name" value="Env_Response_Regulator"/>
</dbReference>
<dbReference type="Proteomes" id="UP001386955">
    <property type="component" value="Unassembled WGS sequence"/>
</dbReference>
<evidence type="ECO:0000256" key="1">
    <source>
        <dbReference type="ARBA" id="ARBA00023117"/>
    </source>
</evidence>
<dbReference type="InterPro" id="IPR001487">
    <property type="entry name" value="Bromodomain"/>
</dbReference>
<dbReference type="SUPFAM" id="SSF47370">
    <property type="entry name" value="Bromodomain"/>
    <property type="match status" value="1"/>
</dbReference>
<organism evidence="5 6">
    <name type="scientific">Psophocarpus tetragonolobus</name>
    <name type="common">Winged bean</name>
    <name type="synonym">Dolichos tetragonolobus</name>
    <dbReference type="NCBI Taxonomy" id="3891"/>
    <lineage>
        <taxon>Eukaryota</taxon>
        <taxon>Viridiplantae</taxon>
        <taxon>Streptophyta</taxon>
        <taxon>Embryophyta</taxon>
        <taxon>Tracheophyta</taxon>
        <taxon>Spermatophyta</taxon>
        <taxon>Magnoliopsida</taxon>
        <taxon>eudicotyledons</taxon>
        <taxon>Gunneridae</taxon>
        <taxon>Pentapetalae</taxon>
        <taxon>rosids</taxon>
        <taxon>fabids</taxon>
        <taxon>Fabales</taxon>
        <taxon>Fabaceae</taxon>
        <taxon>Papilionoideae</taxon>
        <taxon>50 kb inversion clade</taxon>
        <taxon>NPAAA clade</taxon>
        <taxon>indigoferoid/millettioid clade</taxon>
        <taxon>Phaseoleae</taxon>
        <taxon>Psophocarpus</taxon>
    </lineage>
</organism>
<name>A0AAN9P2T1_PSOTE</name>
<dbReference type="PANTHER" id="PTHR46136:SF7">
    <property type="entry name" value="BROMO DOMAIN-CONTAINING PROTEIN"/>
    <property type="match status" value="1"/>
</dbReference>
<evidence type="ECO:0000313" key="5">
    <source>
        <dbReference type="EMBL" id="KAK7381238.1"/>
    </source>
</evidence>
<accession>A0AAN9P2T1</accession>
<feature type="domain" description="Bromo" evidence="2">
    <location>
        <begin position="70"/>
        <end position="169"/>
    </location>
</feature>
<protein>
    <recommendedName>
        <fullName evidence="2">Bromo domain-containing protein</fullName>
    </recommendedName>
</protein>
<evidence type="ECO:0000259" key="2">
    <source>
        <dbReference type="SMART" id="SM00297"/>
    </source>
</evidence>
<dbReference type="PANTHER" id="PTHR46136">
    <property type="entry name" value="TRANSCRIPTION FACTOR GTE8"/>
    <property type="match status" value="1"/>
</dbReference>
<comment type="caution">
    <text evidence="5">The sequence shown here is derived from an EMBL/GenBank/DDBJ whole genome shotgun (WGS) entry which is preliminary data.</text>
</comment>
<reference evidence="5 6" key="1">
    <citation type="submission" date="2024-01" db="EMBL/GenBank/DDBJ databases">
        <title>The genomes of 5 underutilized Papilionoideae crops provide insights into root nodulation and disease resistanc.</title>
        <authorList>
            <person name="Jiang F."/>
        </authorList>
    </citation>
    <scope>NUCLEOTIDE SEQUENCE [LARGE SCALE GENOMIC DNA]</scope>
    <source>
        <strain evidence="5">DUOXIRENSHENG_FW03</strain>
        <tissue evidence="5">Leaves</tissue>
    </source>
</reference>
<dbReference type="SMART" id="SM00297">
    <property type="entry name" value="BROMO"/>
    <property type="match status" value="1"/>
</dbReference>
<evidence type="ECO:0000313" key="6">
    <source>
        <dbReference type="Proteomes" id="UP001386955"/>
    </source>
</evidence>
<dbReference type="Pfam" id="PF00439">
    <property type="entry name" value="Bromodomain"/>
    <property type="match status" value="1"/>
</dbReference>
<dbReference type="EMBL" id="JAYMYS010000207">
    <property type="protein sequence ID" value="KAK7370180.1"/>
    <property type="molecule type" value="Genomic_DNA"/>
</dbReference>
<dbReference type="Gene3D" id="1.20.920.10">
    <property type="entry name" value="Bromodomain-like"/>
    <property type="match status" value="1"/>
</dbReference>
<dbReference type="AlphaFoldDB" id="A0AAN9P2T1"/>
<dbReference type="EMBL" id="JAYMYS010000009">
    <property type="protein sequence ID" value="KAK7381238.1"/>
    <property type="molecule type" value="Genomic_DNA"/>
</dbReference>
<evidence type="ECO:0000313" key="4">
    <source>
        <dbReference type="EMBL" id="KAK7371527.1"/>
    </source>
</evidence>
<sequence length="185" mass="22031">MSSLNQPFEKVKDSTILSSKVCELKNKKGYYAEAIWVKVNDNPSKSCGVKKECEVKNNKEDSQRKRKVWEMERYKKMQCWTMLKRLMVGRDAWVFKNDILNCKAKKHPKCLEDIESKLKRHSYSKTCEFAYDMRIVFSHALEYPPTSVVHKTARRISENFELSWKTMKNKWMQEQIQDKSRTTCI</sequence>
<keyword evidence="6" id="KW-1185">Reference proteome</keyword>
<gene>
    <name evidence="5" type="ORF">VNO78_33769</name>
    <name evidence="4" type="ORF">VNO78_36406</name>
    <name evidence="3" type="ORF">VNO78_38029</name>
</gene>
<keyword evidence="1" id="KW-0103">Bromodomain</keyword>
<evidence type="ECO:0000313" key="3">
    <source>
        <dbReference type="EMBL" id="KAK7370180.1"/>
    </source>
</evidence>
<dbReference type="InterPro" id="IPR036427">
    <property type="entry name" value="Bromodomain-like_sf"/>
</dbReference>